<dbReference type="Gene3D" id="3.40.50.2300">
    <property type="match status" value="1"/>
</dbReference>
<name>A0A318EAB5_9GAMM</name>
<accession>A0A318EAB5</accession>
<evidence type="ECO:0000313" key="5">
    <source>
        <dbReference type="Proteomes" id="UP000248330"/>
    </source>
</evidence>
<feature type="modified residue" description="4-aspartylphosphate" evidence="2">
    <location>
        <position position="56"/>
    </location>
</feature>
<evidence type="ECO:0000313" key="4">
    <source>
        <dbReference type="EMBL" id="PXV66072.1"/>
    </source>
</evidence>
<protein>
    <submittedName>
        <fullName evidence="4">Two-component system chemotaxis response regulator CheY</fullName>
    </submittedName>
</protein>
<dbReference type="PANTHER" id="PTHR44591:SF3">
    <property type="entry name" value="RESPONSE REGULATORY DOMAIN-CONTAINING PROTEIN"/>
    <property type="match status" value="1"/>
</dbReference>
<dbReference type="AlphaFoldDB" id="A0A318EAB5"/>
<dbReference type="RefSeq" id="WP_110265847.1">
    <property type="nucleotide sequence ID" value="NZ_CAKZQT010000026.1"/>
</dbReference>
<keyword evidence="5" id="KW-1185">Reference proteome</keyword>
<organism evidence="4 5">
    <name type="scientific">Sinimarinibacterium flocculans</name>
    <dbReference type="NCBI Taxonomy" id="985250"/>
    <lineage>
        <taxon>Bacteria</taxon>
        <taxon>Pseudomonadati</taxon>
        <taxon>Pseudomonadota</taxon>
        <taxon>Gammaproteobacteria</taxon>
        <taxon>Nevskiales</taxon>
        <taxon>Nevskiaceae</taxon>
        <taxon>Sinimarinibacterium</taxon>
    </lineage>
</organism>
<dbReference type="SMART" id="SM00448">
    <property type="entry name" value="REC"/>
    <property type="match status" value="1"/>
</dbReference>
<sequence length="130" mass="14519">MDKNMRILIVDDFSTMRRIVKNLLNDLGYTNTTEADDGKTAWPLLQAGGFEFVVTDWNMPGMTGIELLKAIRGDARIAKTPVLMVTAEAQREQIIEAAQAGVNGYIIKPFTAQTLKEKIDKIFQRISETA</sequence>
<dbReference type="InterPro" id="IPR011006">
    <property type="entry name" value="CheY-like_superfamily"/>
</dbReference>
<gene>
    <name evidence="4" type="ORF">C8D93_10844</name>
</gene>
<dbReference type="OrthoDB" id="9800897at2"/>
<comment type="caution">
    <text evidence="4">The sequence shown here is derived from an EMBL/GenBank/DDBJ whole genome shotgun (WGS) entry which is preliminary data.</text>
</comment>
<dbReference type="InterPro" id="IPR050595">
    <property type="entry name" value="Bact_response_regulator"/>
</dbReference>
<dbReference type="PANTHER" id="PTHR44591">
    <property type="entry name" value="STRESS RESPONSE REGULATOR PROTEIN 1"/>
    <property type="match status" value="1"/>
</dbReference>
<dbReference type="SUPFAM" id="SSF52172">
    <property type="entry name" value="CheY-like"/>
    <property type="match status" value="1"/>
</dbReference>
<evidence type="ECO:0000256" key="1">
    <source>
        <dbReference type="ARBA" id="ARBA00022553"/>
    </source>
</evidence>
<reference evidence="4 5" key="1">
    <citation type="submission" date="2018-04" db="EMBL/GenBank/DDBJ databases">
        <title>Genomic Encyclopedia of Type Strains, Phase IV (KMG-IV): sequencing the most valuable type-strain genomes for metagenomic binning, comparative biology and taxonomic classification.</title>
        <authorList>
            <person name="Goeker M."/>
        </authorList>
    </citation>
    <scope>NUCLEOTIDE SEQUENCE [LARGE SCALE GENOMIC DNA]</scope>
    <source>
        <strain evidence="4 5">DSM 104150</strain>
    </source>
</reference>
<dbReference type="Proteomes" id="UP000248330">
    <property type="component" value="Unassembled WGS sequence"/>
</dbReference>
<dbReference type="InterPro" id="IPR001789">
    <property type="entry name" value="Sig_transdc_resp-reg_receiver"/>
</dbReference>
<keyword evidence="1 2" id="KW-0597">Phosphoprotein</keyword>
<evidence type="ECO:0000256" key="2">
    <source>
        <dbReference type="PROSITE-ProRule" id="PRU00169"/>
    </source>
</evidence>
<dbReference type="Pfam" id="PF00072">
    <property type="entry name" value="Response_reg"/>
    <property type="match status" value="1"/>
</dbReference>
<dbReference type="CDD" id="cd19923">
    <property type="entry name" value="REC_CheY_CheY3"/>
    <property type="match status" value="1"/>
</dbReference>
<proteinExistence type="predicted"/>
<dbReference type="PROSITE" id="PS50110">
    <property type="entry name" value="RESPONSE_REGULATORY"/>
    <property type="match status" value="1"/>
</dbReference>
<dbReference type="EMBL" id="QICN01000008">
    <property type="protein sequence ID" value="PXV66072.1"/>
    <property type="molecule type" value="Genomic_DNA"/>
</dbReference>
<evidence type="ECO:0000259" key="3">
    <source>
        <dbReference type="PROSITE" id="PS50110"/>
    </source>
</evidence>
<dbReference type="GO" id="GO:0000160">
    <property type="term" value="P:phosphorelay signal transduction system"/>
    <property type="evidence" value="ECO:0007669"/>
    <property type="project" value="InterPro"/>
</dbReference>
<feature type="domain" description="Response regulatory" evidence="3">
    <location>
        <begin position="6"/>
        <end position="123"/>
    </location>
</feature>